<reference evidence="2" key="1">
    <citation type="journal article" date="2013" name="Nature">
        <title>Draft genome of the wheat A-genome progenitor Triticum urartu.</title>
        <authorList>
            <person name="Ling H.Q."/>
            <person name="Zhao S."/>
            <person name="Liu D."/>
            <person name="Wang J."/>
            <person name="Sun H."/>
            <person name="Zhang C."/>
            <person name="Fan H."/>
            <person name="Li D."/>
            <person name="Dong L."/>
            <person name="Tao Y."/>
            <person name="Gao C."/>
            <person name="Wu H."/>
            <person name="Li Y."/>
            <person name="Cui Y."/>
            <person name="Guo X."/>
            <person name="Zheng S."/>
            <person name="Wang B."/>
            <person name="Yu K."/>
            <person name="Liang Q."/>
            <person name="Yang W."/>
            <person name="Lou X."/>
            <person name="Chen J."/>
            <person name="Feng M."/>
            <person name="Jian J."/>
            <person name="Zhang X."/>
            <person name="Luo G."/>
            <person name="Jiang Y."/>
            <person name="Liu J."/>
            <person name="Wang Z."/>
            <person name="Sha Y."/>
            <person name="Zhang B."/>
            <person name="Wu H."/>
            <person name="Tang D."/>
            <person name="Shen Q."/>
            <person name="Xue P."/>
            <person name="Zou S."/>
            <person name="Wang X."/>
            <person name="Liu X."/>
            <person name="Wang F."/>
            <person name="Yang Y."/>
            <person name="An X."/>
            <person name="Dong Z."/>
            <person name="Zhang K."/>
            <person name="Zhang X."/>
            <person name="Luo M.C."/>
            <person name="Dvorak J."/>
            <person name="Tong Y."/>
            <person name="Wang J."/>
            <person name="Yang H."/>
            <person name="Li Z."/>
            <person name="Wang D."/>
            <person name="Zhang A."/>
            <person name="Wang J."/>
        </authorList>
    </citation>
    <scope>NUCLEOTIDE SEQUENCE</scope>
    <source>
        <strain evidence="2">cv. G1812</strain>
    </source>
</reference>
<evidence type="ECO:0000313" key="2">
    <source>
        <dbReference type="Proteomes" id="UP000015106"/>
    </source>
</evidence>
<dbReference type="Gramene" id="TuG1812G0200005261.01.T03">
    <property type="protein sequence ID" value="TuG1812G0200005261.01.T03"/>
    <property type="gene ID" value="TuG1812G0200005261.01"/>
</dbReference>
<proteinExistence type="predicted"/>
<organism evidence="1 2">
    <name type="scientific">Triticum urartu</name>
    <name type="common">Red wild einkorn</name>
    <name type="synonym">Crithodium urartu</name>
    <dbReference type="NCBI Taxonomy" id="4572"/>
    <lineage>
        <taxon>Eukaryota</taxon>
        <taxon>Viridiplantae</taxon>
        <taxon>Streptophyta</taxon>
        <taxon>Embryophyta</taxon>
        <taxon>Tracheophyta</taxon>
        <taxon>Spermatophyta</taxon>
        <taxon>Magnoliopsida</taxon>
        <taxon>Liliopsida</taxon>
        <taxon>Poales</taxon>
        <taxon>Poaceae</taxon>
        <taxon>BOP clade</taxon>
        <taxon>Pooideae</taxon>
        <taxon>Triticodae</taxon>
        <taxon>Triticeae</taxon>
        <taxon>Triticinae</taxon>
        <taxon>Triticum</taxon>
    </lineage>
</organism>
<reference evidence="1" key="3">
    <citation type="submission" date="2022-06" db="UniProtKB">
        <authorList>
            <consortium name="EnsemblPlants"/>
        </authorList>
    </citation>
    <scope>IDENTIFICATION</scope>
</reference>
<dbReference type="EnsemblPlants" id="TuG1812G0200005261.01.T03">
    <property type="protein sequence ID" value="TuG1812G0200005261.01.T03"/>
    <property type="gene ID" value="TuG1812G0200005261.01"/>
</dbReference>
<name>A0A8R7TMR5_TRIUA</name>
<evidence type="ECO:0000313" key="1">
    <source>
        <dbReference type="EnsemblPlants" id="TuG1812G0200005261.01.T03"/>
    </source>
</evidence>
<keyword evidence="2" id="KW-1185">Reference proteome</keyword>
<accession>A0A8R7TMR5</accession>
<sequence length="54" mass="6545">MKIRPMIHRRQTMQAAFSPIFIQSYTWNRCDPLGILLLEKKLHSRIIFLFLKQD</sequence>
<reference evidence="1" key="2">
    <citation type="submission" date="2018-03" db="EMBL/GenBank/DDBJ databases">
        <title>The Triticum urartu genome reveals the dynamic nature of wheat genome evolution.</title>
        <authorList>
            <person name="Ling H."/>
            <person name="Ma B."/>
            <person name="Shi X."/>
            <person name="Liu H."/>
            <person name="Dong L."/>
            <person name="Sun H."/>
            <person name="Cao Y."/>
            <person name="Gao Q."/>
            <person name="Zheng S."/>
            <person name="Li Y."/>
            <person name="Yu Y."/>
            <person name="Du H."/>
            <person name="Qi M."/>
            <person name="Li Y."/>
            <person name="Yu H."/>
            <person name="Cui Y."/>
            <person name="Wang N."/>
            <person name="Chen C."/>
            <person name="Wu H."/>
            <person name="Zhao Y."/>
            <person name="Zhang J."/>
            <person name="Li Y."/>
            <person name="Zhou W."/>
            <person name="Zhang B."/>
            <person name="Hu W."/>
            <person name="Eijk M."/>
            <person name="Tang J."/>
            <person name="Witsenboer H."/>
            <person name="Zhao S."/>
            <person name="Li Z."/>
            <person name="Zhang A."/>
            <person name="Wang D."/>
            <person name="Liang C."/>
        </authorList>
    </citation>
    <scope>NUCLEOTIDE SEQUENCE [LARGE SCALE GENOMIC DNA]</scope>
    <source>
        <strain evidence="1">cv. G1812</strain>
    </source>
</reference>
<dbReference type="AlphaFoldDB" id="A0A8R7TMR5"/>
<dbReference type="Proteomes" id="UP000015106">
    <property type="component" value="Chromosome 2"/>
</dbReference>
<protein>
    <submittedName>
        <fullName evidence="1">Uncharacterized protein</fullName>
    </submittedName>
</protein>